<gene>
    <name evidence="1" type="ORF">AAH991_39930</name>
</gene>
<sequence length="74" mass="8333">MATAALRLAFPHGVHRRLPAFEKLTELQRRTVHALAELNAATWCWADFLGIMRGWNLPATRTDCRAYVGLDPEG</sequence>
<evidence type="ECO:0000313" key="2">
    <source>
        <dbReference type="Proteomes" id="UP001447516"/>
    </source>
</evidence>
<dbReference type="RefSeq" id="WP_346231155.1">
    <property type="nucleotide sequence ID" value="NZ_JBDJAW010000112.1"/>
</dbReference>
<dbReference type="Proteomes" id="UP001447516">
    <property type="component" value="Unassembled WGS sequence"/>
</dbReference>
<evidence type="ECO:0008006" key="3">
    <source>
        <dbReference type="Google" id="ProtNLM"/>
    </source>
</evidence>
<reference evidence="1 2" key="1">
    <citation type="submission" date="2024-05" db="EMBL/GenBank/DDBJ databases">
        <title>Microbispora sp.ZYX-F-249.</title>
        <authorList>
            <person name="Xie H."/>
        </authorList>
    </citation>
    <scope>NUCLEOTIDE SEQUENCE [LARGE SCALE GENOMIC DNA]</scope>
    <source>
        <strain evidence="1 2">ZYX-F-249</strain>
    </source>
</reference>
<accession>A0ABV0B1F9</accession>
<evidence type="ECO:0000313" key="1">
    <source>
        <dbReference type="EMBL" id="MEN3541333.1"/>
    </source>
</evidence>
<name>A0ABV0B1F9_9ACTN</name>
<dbReference type="EMBL" id="JBDJAW010000112">
    <property type="protein sequence ID" value="MEN3541333.1"/>
    <property type="molecule type" value="Genomic_DNA"/>
</dbReference>
<keyword evidence="2" id="KW-1185">Reference proteome</keyword>
<protein>
    <recommendedName>
        <fullName evidence="3">Transposase</fullName>
    </recommendedName>
</protein>
<comment type="caution">
    <text evidence="1">The sequence shown here is derived from an EMBL/GenBank/DDBJ whole genome shotgun (WGS) entry which is preliminary data.</text>
</comment>
<proteinExistence type="predicted"/>
<organism evidence="1 2">
    <name type="scientific">Microbispora maris</name>
    <dbReference type="NCBI Taxonomy" id="3144104"/>
    <lineage>
        <taxon>Bacteria</taxon>
        <taxon>Bacillati</taxon>
        <taxon>Actinomycetota</taxon>
        <taxon>Actinomycetes</taxon>
        <taxon>Streptosporangiales</taxon>
        <taxon>Streptosporangiaceae</taxon>
        <taxon>Microbispora</taxon>
    </lineage>
</organism>